<evidence type="ECO:0000313" key="3">
    <source>
        <dbReference type="Proteomes" id="UP001279734"/>
    </source>
</evidence>
<dbReference type="EMBL" id="BSYO01000096">
    <property type="protein sequence ID" value="GMH32124.1"/>
    <property type="molecule type" value="Genomic_DNA"/>
</dbReference>
<protein>
    <submittedName>
        <fullName evidence="2">Uncharacterized protein</fullName>
    </submittedName>
</protein>
<accession>A0AAD3TMQ2</accession>
<name>A0AAD3TMQ2_NEPGR</name>
<keyword evidence="3" id="KW-1185">Reference proteome</keyword>
<evidence type="ECO:0000313" key="2">
    <source>
        <dbReference type="EMBL" id="GMH32124.1"/>
    </source>
</evidence>
<dbReference type="AlphaFoldDB" id="A0AAD3TMQ2"/>
<feature type="compositionally biased region" description="Basic and acidic residues" evidence="1">
    <location>
        <begin position="32"/>
        <end position="41"/>
    </location>
</feature>
<organism evidence="2 3">
    <name type="scientific">Nepenthes gracilis</name>
    <name type="common">Slender pitcher plant</name>
    <dbReference type="NCBI Taxonomy" id="150966"/>
    <lineage>
        <taxon>Eukaryota</taxon>
        <taxon>Viridiplantae</taxon>
        <taxon>Streptophyta</taxon>
        <taxon>Embryophyta</taxon>
        <taxon>Tracheophyta</taxon>
        <taxon>Spermatophyta</taxon>
        <taxon>Magnoliopsida</taxon>
        <taxon>eudicotyledons</taxon>
        <taxon>Gunneridae</taxon>
        <taxon>Pentapetalae</taxon>
        <taxon>Caryophyllales</taxon>
        <taxon>Nepenthaceae</taxon>
        <taxon>Nepenthes</taxon>
    </lineage>
</organism>
<feature type="region of interest" description="Disordered" evidence="1">
    <location>
        <begin position="32"/>
        <end position="66"/>
    </location>
</feature>
<comment type="caution">
    <text evidence="2">The sequence shown here is derived from an EMBL/GenBank/DDBJ whole genome shotgun (WGS) entry which is preliminary data.</text>
</comment>
<feature type="compositionally biased region" description="Basic and acidic residues" evidence="1">
    <location>
        <begin position="50"/>
        <end position="66"/>
    </location>
</feature>
<reference evidence="2" key="1">
    <citation type="submission" date="2023-05" db="EMBL/GenBank/DDBJ databases">
        <title>Nepenthes gracilis genome sequencing.</title>
        <authorList>
            <person name="Fukushima K."/>
        </authorList>
    </citation>
    <scope>NUCLEOTIDE SEQUENCE</scope>
    <source>
        <strain evidence="2">SING2019-196</strain>
    </source>
</reference>
<gene>
    <name evidence="2" type="ORF">Nepgr_033968</name>
</gene>
<sequence length="66" mass="7216">MEATAVPVLMHAPWRGQVIDSEKVLLKAEGEISRGEKRGEMATDAVNRGEGSKHRGDSGEAEVRER</sequence>
<evidence type="ECO:0000256" key="1">
    <source>
        <dbReference type="SAM" id="MobiDB-lite"/>
    </source>
</evidence>
<proteinExistence type="predicted"/>
<dbReference type="Proteomes" id="UP001279734">
    <property type="component" value="Unassembled WGS sequence"/>
</dbReference>